<evidence type="ECO:0000313" key="2">
    <source>
        <dbReference type="EMBL" id="KAK3945243.1"/>
    </source>
</evidence>
<gene>
    <name evidence="2" type="ORF">QBC46DRAFT_114068</name>
</gene>
<feature type="compositionally biased region" description="Acidic residues" evidence="1">
    <location>
        <begin position="346"/>
        <end position="355"/>
    </location>
</feature>
<feature type="region of interest" description="Disordered" evidence="1">
    <location>
        <begin position="73"/>
        <end position="92"/>
    </location>
</feature>
<reference evidence="3" key="1">
    <citation type="journal article" date="2023" name="Mol. Phylogenet. Evol.">
        <title>Genome-scale phylogeny and comparative genomics of the fungal order Sordariales.</title>
        <authorList>
            <person name="Hensen N."/>
            <person name="Bonometti L."/>
            <person name="Westerberg I."/>
            <person name="Brannstrom I.O."/>
            <person name="Guillou S."/>
            <person name="Cros-Aarteil S."/>
            <person name="Calhoun S."/>
            <person name="Haridas S."/>
            <person name="Kuo A."/>
            <person name="Mondo S."/>
            <person name="Pangilinan J."/>
            <person name="Riley R."/>
            <person name="LaButti K."/>
            <person name="Andreopoulos B."/>
            <person name="Lipzen A."/>
            <person name="Chen C."/>
            <person name="Yan M."/>
            <person name="Daum C."/>
            <person name="Ng V."/>
            <person name="Clum A."/>
            <person name="Steindorff A."/>
            <person name="Ohm R.A."/>
            <person name="Martin F."/>
            <person name="Silar P."/>
            <person name="Natvig D.O."/>
            <person name="Lalanne C."/>
            <person name="Gautier V."/>
            <person name="Ament-Velasquez S.L."/>
            <person name="Kruys A."/>
            <person name="Hutchinson M.I."/>
            <person name="Powell A.J."/>
            <person name="Barry K."/>
            <person name="Miller A.N."/>
            <person name="Grigoriev I.V."/>
            <person name="Debuchy R."/>
            <person name="Gladieux P."/>
            <person name="Hiltunen Thoren M."/>
            <person name="Johannesson H."/>
        </authorList>
    </citation>
    <scope>NUCLEOTIDE SEQUENCE [LARGE SCALE GENOMIC DNA]</scope>
    <source>
        <strain evidence="3">CBS 340.73</strain>
    </source>
</reference>
<feature type="region of interest" description="Disordered" evidence="1">
    <location>
        <begin position="1"/>
        <end position="31"/>
    </location>
</feature>
<evidence type="ECO:0000313" key="3">
    <source>
        <dbReference type="Proteomes" id="UP001303473"/>
    </source>
</evidence>
<feature type="region of interest" description="Disordered" evidence="1">
    <location>
        <begin position="337"/>
        <end position="375"/>
    </location>
</feature>
<accession>A0AAN6S9R3</accession>
<comment type="caution">
    <text evidence="2">The sequence shown here is derived from an EMBL/GenBank/DDBJ whole genome shotgun (WGS) entry which is preliminary data.</text>
</comment>
<dbReference type="AlphaFoldDB" id="A0AAN6S9R3"/>
<dbReference type="EMBL" id="MU853755">
    <property type="protein sequence ID" value="KAK3945243.1"/>
    <property type="molecule type" value="Genomic_DNA"/>
</dbReference>
<protein>
    <submittedName>
        <fullName evidence="2">Uncharacterized protein</fullName>
    </submittedName>
</protein>
<proteinExistence type="predicted"/>
<organism evidence="2 3">
    <name type="scientific">Diplogelasinospora grovesii</name>
    <dbReference type="NCBI Taxonomy" id="303347"/>
    <lineage>
        <taxon>Eukaryota</taxon>
        <taxon>Fungi</taxon>
        <taxon>Dikarya</taxon>
        <taxon>Ascomycota</taxon>
        <taxon>Pezizomycotina</taxon>
        <taxon>Sordariomycetes</taxon>
        <taxon>Sordariomycetidae</taxon>
        <taxon>Sordariales</taxon>
        <taxon>Diplogelasinosporaceae</taxon>
        <taxon>Diplogelasinospora</taxon>
    </lineage>
</organism>
<name>A0AAN6S9R3_9PEZI</name>
<dbReference type="Proteomes" id="UP001303473">
    <property type="component" value="Unassembled WGS sequence"/>
</dbReference>
<evidence type="ECO:0000256" key="1">
    <source>
        <dbReference type="SAM" id="MobiDB-lite"/>
    </source>
</evidence>
<keyword evidence="3" id="KW-1185">Reference proteome</keyword>
<sequence length="375" mass="38868">MASSDEPKVLIEAGGPNSGPSPEELNVVQTPTSPSSVLALSRFEFETGKGNEGTKVLMVEWDTSGAAVQADLDRREENLSREGEGNNGDWEVSWEGKTTVLPIRDADSDAGGNIRRVYFLLPPGAPVPPLVTITQRGAGGGAAAASAPNGTAVLCTKPMPAIFLSELAGGQEAGRRGVLHTLWAKKRLAELQAEITAEMKANGESVGLEMAMQERQWIVDHFGLASTEGVPKPTKLHIPQTPASPTSPRSPIGGKLGEKLRGLKLATSPAELAAATQAARNSQPKTQPLVTTLSPNASDVAVSSFASFGGRIMPKDPSNGGIASLNAIVGSGLAPAAAPGAGTGLDGDDSIEEDLFALPMSPRSPEMKRSPFSLL</sequence>
<feature type="compositionally biased region" description="Basic and acidic residues" evidence="1">
    <location>
        <begin position="73"/>
        <end position="84"/>
    </location>
</feature>